<dbReference type="Pfam" id="PF13246">
    <property type="entry name" value="Cation_ATPase"/>
    <property type="match status" value="1"/>
</dbReference>
<dbReference type="InterPro" id="IPR044492">
    <property type="entry name" value="P_typ_ATPase_HD_dom"/>
</dbReference>
<dbReference type="Gene3D" id="2.70.150.10">
    <property type="entry name" value="Calcium-transporting ATPase, cytoplasmic transduction domain A"/>
    <property type="match status" value="1"/>
</dbReference>
<comment type="subcellular location">
    <subcellularLocation>
        <location evidence="1">Membrane</location>
        <topology evidence="1">Multi-pass membrane protein</topology>
    </subcellularLocation>
</comment>
<evidence type="ECO:0000256" key="6">
    <source>
        <dbReference type="ARBA" id="ARBA00022989"/>
    </source>
</evidence>
<dbReference type="InterPro" id="IPR023299">
    <property type="entry name" value="ATPase_P-typ_cyto_dom_N"/>
</dbReference>
<comment type="caution">
    <text evidence="10">The sequence shown here is derived from an EMBL/GenBank/DDBJ whole genome shotgun (WGS) entry which is preliminary data.</text>
</comment>
<proteinExistence type="predicted"/>
<dbReference type="InterPro" id="IPR036412">
    <property type="entry name" value="HAD-like_sf"/>
</dbReference>
<evidence type="ECO:0000259" key="9">
    <source>
        <dbReference type="SMART" id="SM00831"/>
    </source>
</evidence>
<dbReference type="SMART" id="SM00831">
    <property type="entry name" value="Cation_ATPase_N"/>
    <property type="match status" value="1"/>
</dbReference>
<dbReference type="Pfam" id="PF00122">
    <property type="entry name" value="E1-E2_ATPase"/>
    <property type="match status" value="1"/>
</dbReference>
<keyword evidence="6 8" id="KW-1133">Transmembrane helix</keyword>
<keyword evidence="11" id="KW-1185">Reference proteome</keyword>
<dbReference type="Gene3D" id="3.40.50.1000">
    <property type="entry name" value="HAD superfamily/HAD-like"/>
    <property type="match status" value="1"/>
</dbReference>
<dbReference type="Gene3D" id="3.40.1110.10">
    <property type="entry name" value="Calcium-transporting ATPase, cytoplasmic domain N"/>
    <property type="match status" value="1"/>
</dbReference>
<dbReference type="Pfam" id="PF00690">
    <property type="entry name" value="Cation_ATPase_N"/>
    <property type="match status" value="1"/>
</dbReference>
<dbReference type="NCBIfam" id="TIGR01494">
    <property type="entry name" value="ATPase_P-type"/>
    <property type="match status" value="2"/>
</dbReference>
<evidence type="ECO:0000313" key="10">
    <source>
        <dbReference type="EMBL" id="KAF8822217.1"/>
    </source>
</evidence>
<feature type="transmembrane region" description="Helical" evidence="8">
    <location>
        <begin position="927"/>
        <end position="952"/>
    </location>
</feature>
<dbReference type="PROSITE" id="PS00154">
    <property type="entry name" value="ATPASE_E1_E2"/>
    <property type="match status" value="1"/>
</dbReference>
<evidence type="ECO:0000256" key="7">
    <source>
        <dbReference type="ARBA" id="ARBA00023136"/>
    </source>
</evidence>
<dbReference type="EMBL" id="JADAQX010000072">
    <property type="protein sequence ID" value="KAF8822217.1"/>
    <property type="molecule type" value="Genomic_DNA"/>
</dbReference>
<evidence type="ECO:0000256" key="8">
    <source>
        <dbReference type="SAM" id="Phobius"/>
    </source>
</evidence>
<feature type="transmembrane region" description="Helical" evidence="8">
    <location>
        <begin position="1233"/>
        <end position="1253"/>
    </location>
</feature>
<dbReference type="Proteomes" id="UP000823046">
    <property type="component" value="Unassembled WGS sequence"/>
</dbReference>
<feature type="transmembrane region" description="Helical" evidence="8">
    <location>
        <begin position="1201"/>
        <end position="1221"/>
    </location>
</feature>
<dbReference type="InterPro" id="IPR023214">
    <property type="entry name" value="HAD_sf"/>
</dbReference>
<dbReference type="InterPro" id="IPR023298">
    <property type="entry name" value="ATPase_P-typ_TM_dom_sf"/>
</dbReference>
<dbReference type="InterPro" id="IPR050510">
    <property type="entry name" value="Cation_transp_ATPase_P-type"/>
</dbReference>
<gene>
    <name evidence="10" type="ORF">IE077_000786</name>
</gene>
<feature type="transmembrane region" description="Helical" evidence="8">
    <location>
        <begin position="404"/>
        <end position="430"/>
    </location>
</feature>
<evidence type="ECO:0000256" key="5">
    <source>
        <dbReference type="ARBA" id="ARBA00022967"/>
    </source>
</evidence>
<dbReference type="InterPro" id="IPR004014">
    <property type="entry name" value="ATPase_P-typ_cation-transptr_N"/>
</dbReference>
<feature type="transmembrane region" description="Helical" evidence="8">
    <location>
        <begin position="208"/>
        <end position="225"/>
    </location>
</feature>
<keyword evidence="2 8" id="KW-0812">Transmembrane</keyword>
<dbReference type="PANTHER" id="PTHR43294:SF20">
    <property type="entry name" value="P-TYPE ATPASE"/>
    <property type="match status" value="1"/>
</dbReference>
<keyword evidence="5" id="KW-1278">Translocase</keyword>
<evidence type="ECO:0000256" key="3">
    <source>
        <dbReference type="ARBA" id="ARBA00022741"/>
    </source>
</evidence>
<dbReference type="SFLD" id="SFLDF00027">
    <property type="entry name" value="p-type_atpase"/>
    <property type="match status" value="1"/>
</dbReference>
<dbReference type="InterPro" id="IPR018303">
    <property type="entry name" value="ATPase_P-typ_P_site"/>
</dbReference>
<dbReference type="InterPro" id="IPR059000">
    <property type="entry name" value="ATPase_P-type_domA"/>
</dbReference>
<dbReference type="InterPro" id="IPR001757">
    <property type="entry name" value="P_typ_ATPase"/>
</dbReference>
<feature type="transmembrane region" description="Helical" evidence="8">
    <location>
        <begin position="368"/>
        <end position="392"/>
    </location>
</feature>
<accession>A0ABQ7JDW9</accession>
<name>A0ABQ7JDW9_9APIC</name>
<dbReference type="SUPFAM" id="SSF56784">
    <property type="entry name" value="HAD-like"/>
    <property type="match status" value="1"/>
</dbReference>
<dbReference type="PRINTS" id="PR00119">
    <property type="entry name" value="CATATPASE"/>
</dbReference>
<dbReference type="InterPro" id="IPR006068">
    <property type="entry name" value="ATPase_P-typ_cation-transptr_C"/>
</dbReference>
<evidence type="ECO:0000256" key="2">
    <source>
        <dbReference type="ARBA" id="ARBA00022692"/>
    </source>
</evidence>
<organism evidence="10 11">
    <name type="scientific">Cardiosporidium cionae</name>
    <dbReference type="NCBI Taxonomy" id="476202"/>
    <lineage>
        <taxon>Eukaryota</taxon>
        <taxon>Sar</taxon>
        <taxon>Alveolata</taxon>
        <taxon>Apicomplexa</taxon>
        <taxon>Aconoidasida</taxon>
        <taxon>Nephromycida</taxon>
        <taxon>Cardiosporidium</taxon>
    </lineage>
</organism>
<protein>
    <submittedName>
        <fullName evidence="10">P-type ATPase4</fullName>
    </submittedName>
</protein>
<dbReference type="SFLD" id="SFLDG00002">
    <property type="entry name" value="C1.7:_P-type_atpase_like"/>
    <property type="match status" value="1"/>
</dbReference>
<evidence type="ECO:0000256" key="4">
    <source>
        <dbReference type="ARBA" id="ARBA00022840"/>
    </source>
</evidence>
<evidence type="ECO:0000313" key="11">
    <source>
        <dbReference type="Proteomes" id="UP000823046"/>
    </source>
</evidence>
<keyword evidence="3" id="KW-0547">Nucleotide-binding</keyword>
<reference evidence="10 11" key="1">
    <citation type="journal article" date="2020" name="bioRxiv">
        <title>Metabolic contributions of an alphaproteobacterial endosymbiont in the apicomplexan Cardiosporidium cionae.</title>
        <authorList>
            <person name="Hunter E.S."/>
            <person name="Paight C.J."/>
            <person name="Lane C.E."/>
        </authorList>
    </citation>
    <scope>NUCLEOTIDE SEQUENCE [LARGE SCALE GENOMIC DNA]</scope>
    <source>
        <strain evidence="10">ESH_2018</strain>
    </source>
</reference>
<keyword evidence="7 8" id="KW-0472">Membrane</keyword>
<feature type="transmembrane region" description="Helical" evidence="8">
    <location>
        <begin position="179"/>
        <end position="202"/>
    </location>
</feature>
<dbReference type="Gene3D" id="1.20.1110.10">
    <property type="entry name" value="Calcium-transporting ATPase, transmembrane domain"/>
    <property type="match status" value="2"/>
</dbReference>
<dbReference type="SUPFAM" id="SSF81660">
    <property type="entry name" value="Metal cation-transporting ATPase, ATP-binding domain N"/>
    <property type="match status" value="1"/>
</dbReference>
<keyword evidence="4" id="KW-0067">ATP-binding</keyword>
<dbReference type="SUPFAM" id="SSF81665">
    <property type="entry name" value="Calcium ATPase, transmembrane domain M"/>
    <property type="match status" value="1"/>
</dbReference>
<dbReference type="SFLD" id="SFLDS00003">
    <property type="entry name" value="Haloacid_Dehalogenase"/>
    <property type="match status" value="1"/>
</dbReference>
<dbReference type="Pfam" id="PF00689">
    <property type="entry name" value="Cation_ATPase_C"/>
    <property type="match status" value="2"/>
</dbReference>
<feature type="transmembrane region" description="Helical" evidence="8">
    <location>
        <begin position="1013"/>
        <end position="1033"/>
    </location>
</feature>
<feature type="domain" description="Cation-transporting P-type ATPase N-terminal" evidence="9">
    <location>
        <begin position="129"/>
        <end position="204"/>
    </location>
</feature>
<evidence type="ECO:0000256" key="1">
    <source>
        <dbReference type="ARBA" id="ARBA00004141"/>
    </source>
</evidence>
<dbReference type="PANTHER" id="PTHR43294">
    <property type="entry name" value="SODIUM/POTASSIUM-TRANSPORTING ATPASE SUBUNIT ALPHA"/>
    <property type="match status" value="1"/>
</dbReference>
<dbReference type="InterPro" id="IPR008250">
    <property type="entry name" value="ATPase_P-typ_transduc_dom_A_sf"/>
</dbReference>
<dbReference type="SUPFAM" id="SSF81653">
    <property type="entry name" value="Calcium ATPase, transduction domain A"/>
    <property type="match status" value="1"/>
</dbReference>
<sequence>MNRKEDGQGGILNQLGRNEVTAENQPEIVDPGMHSSHIVVINPPRSISGPVNHGLNEHTIKASVAQPPHATGLLGPSDFPDNLESELIEHLSHVSLQGFVEEAKAQDPAAFEAARYIVEHEHPSSGKNHVASSPIQELMAELGLEDVSKGLSTAAIKRNLEIYGPNILEKEKTESLLKLFLSQFLSPVVILLLCASVASLVLQQWVEGIAIIIIVTLNAVLATYMERSASNALAKLASLQAPRCIVRRNGEDVTIEAVDVVPGEVILFRTGDRIAADLRLVEITELRTNEALLTGESDEVKKTLLARELNSAFASNLCFASTSVSNGNGVGLVYATGMKTQVGRIAQQLQKAGSGNRLTPLQHALNKLGGLIGVLAIFVLVFVVVIAILTNYTDPARPGENQVLAIILIAVGFAVSSIPEGLPVVVTISLSLGAKDMVNRNANINKLPAVETLGSCTAICTDKTGTLTEGKMTAIRLATICRRAEVGILGVPSVSENFSFYPTRGFNPFGGIFKPEDLTERVKRKILQLSTEVSSPNFDNIATNYGNSENSSAESCLVRTTMLAAYLNSYGTILEKSKNTWITRGNMSEGALVVGAAKAGFGPINDETSAHIDYPALKELEIPFNSSRKMMITVHSLPRHGKFGSLTLLSPNGAAVEHVAVVKGAPDRIIEKVGLCLQEGNNGIQINWDAGISEEILSEIEKVNFDMSKDALRVLGIGLVPLSSEDVSNLSQQEDGQERLDYLLKFKPFILLGLVGSEDPPRFGVGDSIQKCRGAGIRVVMITGDQITTARAIAQKIGLIGSDEASLGSVIQCSAMHESNDIYKPYLPRDRIVQIITNTNVYSRAQPEDKLLIVQTLQDKGEVVAMTGDGVNDAPALKAADIGIAMGITGTDVAKGAAEMVLLDDNFNTVVAAVEEGRKIYSNIQKFVSFLLGTNIGEIIYLTTAIIASLPLPLEALQILFLNLMSDGVPAVALSREPADEDNMHVPPRPKAQQIMTRDWWIFGNLPHTVFEAMAVLASLCVALYLSLGVLTLTDIRNQCSRVTLNVNTSQTSPTQTFIYFCSSFEYVVQGNYVGWRTNIDFWNPTTNRMEQFLGAANGKIANITPLTSNPAIAAALAAGCTGNLTADTLGWCRPRADILAPVIGIAPVGAALQTYFSVAARGTRRARTISFITAVWSEMLRAYTVRSWEWFFKVFNRNPWMHMACSTSATLTFLVTAVPGVQTIFNTAILSWWQYLLAISWALMNLALDELIPKPLYRHFRSKQKVK</sequence>